<evidence type="ECO:0000313" key="1">
    <source>
        <dbReference type="EMBL" id="KAJ8040650.1"/>
    </source>
</evidence>
<reference evidence="1" key="1">
    <citation type="submission" date="2021-10" db="EMBL/GenBank/DDBJ databases">
        <title>Tropical sea cucumber genome reveals ecological adaptation and Cuvierian tubules defense mechanism.</title>
        <authorList>
            <person name="Chen T."/>
        </authorList>
    </citation>
    <scope>NUCLEOTIDE SEQUENCE</scope>
    <source>
        <strain evidence="1">Nanhai2018</strain>
        <tissue evidence="1">Muscle</tissue>
    </source>
</reference>
<accession>A0A9Q1HC57</accession>
<sequence>MTLMSFKPQNSESTDAPLPHYECYLGAEDRDAFLSSSRPYATRNEPEPQPSSPVCLTENNLPANTAAYSVSLDTDNDNAFGIFTCDVSKEGRQNSTIFTIFLKSDGYIVPSDERFTKTVNVGDRNVIIHMTVVDDTGIPRNPPGSPHLDIRWRINGSGSVDVIGGGGADYQGVNYTQLSSRGISVNDEGVYEAHGFFLRNARHVLQRLIVRCKYVG</sequence>
<organism evidence="1 2">
    <name type="scientific">Holothuria leucospilota</name>
    <name type="common">Black long sea cucumber</name>
    <name type="synonym">Mertensiothuria leucospilota</name>
    <dbReference type="NCBI Taxonomy" id="206669"/>
    <lineage>
        <taxon>Eukaryota</taxon>
        <taxon>Metazoa</taxon>
        <taxon>Echinodermata</taxon>
        <taxon>Eleutherozoa</taxon>
        <taxon>Echinozoa</taxon>
        <taxon>Holothuroidea</taxon>
        <taxon>Aspidochirotacea</taxon>
        <taxon>Aspidochirotida</taxon>
        <taxon>Holothuriidae</taxon>
        <taxon>Holothuria</taxon>
    </lineage>
</organism>
<gene>
    <name evidence="1" type="ORF">HOLleu_15006</name>
</gene>
<name>A0A9Q1HC57_HOLLE</name>
<keyword evidence="2" id="KW-1185">Reference proteome</keyword>
<dbReference type="Gene3D" id="2.60.40.10">
    <property type="entry name" value="Immunoglobulins"/>
    <property type="match status" value="1"/>
</dbReference>
<protein>
    <submittedName>
        <fullName evidence="1">Uncharacterized protein</fullName>
    </submittedName>
</protein>
<proteinExistence type="predicted"/>
<comment type="caution">
    <text evidence="1">The sequence shown here is derived from an EMBL/GenBank/DDBJ whole genome shotgun (WGS) entry which is preliminary data.</text>
</comment>
<dbReference type="Proteomes" id="UP001152320">
    <property type="component" value="Chromosome 6"/>
</dbReference>
<dbReference type="AlphaFoldDB" id="A0A9Q1HC57"/>
<dbReference type="InterPro" id="IPR013783">
    <property type="entry name" value="Ig-like_fold"/>
</dbReference>
<dbReference type="EMBL" id="JAIZAY010000006">
    <property type="protein sequence ID" value="KAJ8040650.1"/>
    <property type="molecule type" value="Genomic_DNA"/>
</dbReference>
<evidence type="ECO:0000313" key="2">
    <source>
        <dbReference type="Proteomes" id="UP001152320"/>
    </source>
</evidence>